<evidence type="ECO:0000256" key="1">
    <source>
        <dbReference type="ARBA" id="ARBA00022723"/>
    </source>
</evidence>
<keyword evidence="2" id="KW-0863">Zinc-finger</keyword>
<dbReference type="GO" id="GO:0008270">
    <property type="term" value="F:zinc ion binding"/>
    <property type="evidence" value="ECO:0007669"/>
    <property type="project" value="UniProtKB-KW"/>
</dbReference>
<protein>
    <recommendedName>
        <fullName evidence="8">AIPP2-like SPOC-like domain-containing protein</fullName>
    </recommendedName>
</protein>
<dbReference type="InterPro" id="IPR049914">
    <property type="entry name" value="PHD1-3/5-6"/>
</dbReference>
<keyword evidence="7" id="KW-0812">Transmembrane</keyword>
<evidence type="ECO:0000256" key="2">
    <source>
        <dbReference type="ARBA" id="ARBA00022771"/>
    </source>
</evidence>
<proteinExistence type="predicted"/>
<keyword evidence="5" id="KW-0804">Transcription</keyword>
<feature type="compositionally biased region" description="Basic and acidic residues" evidence="6">
    <location>
        <begin position="122"/>
        <end position="143"/>
    </location>
</feature>
<evidence type="ECO:0000256" key="7">
    <source>
        <dbReference type="SAM" id="Phobius"/>
    </source>
</evidence>
<dbReference type="Proteomes" id="UP000257109">
    <property type="component" value="Unassembled WGS sequence"/>
</dbReference>
<keyword evidence="7" id="KW-0472">Membrane</keyword>
<organism evidence="9 10">
    <name type="scientific">Mucuna pruriens</name>
    <name type="common">Velvet bean</name>
    <name type="synonym">Dolichos pruriens</name>
    <dbReference type="NCBI Taxonomy" id="157652"/>
    <lineage>
        <taxon>Eukaryota</taxon>
        <taxon>Viridiplantae</taxon>
        <taxon>Streptophyta</taxon>
        <taxon>Embryophyta</taxon>
        <taxon>Tracheophyta</taxon>
        <taxon>Spermatophyta</taxon>
        <taxon>Magnoliopsida</taxon>
        <taxon>eudicotyledons</taxon>
        <taxon>Gunneridae</taxon>
        <taxon>Pentapetalae</taxon>
        <taxon>rosids</taxon>
        <taxon>fabids</taxon>
        <taxon>Fabales</taxon>
        <taxon>Fabaceae</taxon>
        <taxon>Papilionoideae</taxon>
        <taxon>50 kb inversion clade</taxon>
        <taxon>NPAAA clade</taxon>
        <taxon>indigoferoid/millettioid clade</taxon>
        <taxon>Phaseoleae</taxon>
        <taxon>Mucuna</taxon>
    </lineage>
</organism>
<evidence type="ECO:0000313" key="9">
    <source>
        <dbReference type="EMBL" id="RDX66840.1"/>
    </source>
</evidence>
<feature type="transmembrane region" description="Helical" evidence="7">
    <location>
        <begin position="280"/>
        <end position="309"/>
    </location>
</feature>
<dbReference type="InterPro" id="IPR056280">
    <property type="entry name" value="AIPP2-like_SPOC"/>
</dbReference>
<evidence type="ECO:0000259" key="8">
    <source>
        <dbReference type="Pfam" id="PF23121"/>
    </source>
</evidence>
<comment type="caution">
    <text evidence="9">The sequence shown here is derived from an EMBL/GenBank/DDBJ whole genome shotgun (WGS) entry which is preliminary data.</text>
</comment>
<evidence type="ECO:0000256" key="3">
    <source>
        <dbReference type="ARBA" id="ARBA00022833"/>
    </source>
</evidence>
<dbReference type="EMBL" id="QJKJ01013249">
    <property type="protein sequence ID" value="RDX66840.1"/>
    <property type="molecule type" value="Genomic_DNA"/>
</dbReference>
<evidence type="ECO:0000256" key="5">
    <source>
        <dbReference type="ARBA" id="ARBA00023163"/>
    </source>
</evidence>
<feature type="region of interest" description="Disordered" evidence="6">
    <location>
        <begin position="120"/>
        <end position="143"/>
    </location>
</feature>
<evidence type="ECO:0000256" key="4">
    <source>
        <dbReference type="ARBA" id="ARBA00023015"/>
    </source>
</evidence>
<keyword evidence="1" id="KW-0479">Metal-binding</keyword>
<feature type="domain" description="AIPP2-like SPOC-like" evidence="8">
    <location>
        <begin position="251"/>
        <end position="309"/>
    </location>
</feature>
<evidence type="ECO:0000256" key="6">
    <source>
        <dbReference type="SAM" id="MobiDB-lite"/>
    </source>
</evidence>
<keyword evidence="10" id="KW-1185">Reference proteome</keyword>
<keyword evidence="3" id="KW-0862">Zinc</keyword>
<dbReference type="PANTHER" id="PTHR33304">
    <property type="match status" value="1"/>
</dbReference>
<feature type="non-terminal residue" evidence="9">
    <location>
        <position position="1"/>
    </location>
</feature>
<dbReference type="GO" id="GO:0034244">
    <property type="term" value="P:negative regulation of transcription elongation by RNA polymerase II"/>
    <property type="evidence" value="ECO:0007669"/>
    <property type="project" value="InterPro"/>
</dbReference>
<dbReference type="Pfam" id="PF23121">
    <property type="entry name" value="SPOC_AIPP2"/>
    <property type="match status" value="2"/>
</dbReference>
<dbReference type="STRING" id="157652.A0A371ELC5"/>
<dbReference type="PANTHER" id="PTHR33304:SF15">
    <property type="entry name" value="ZINC FINGER PHD-TYPE DOMAIN-CONTAINING PROTEIN"/>
    <property type="match status" value="1"/>
</dbReference>
<gene>
    <name evidence="9" type="ORF">CR513_54349</name>
</gene>
<dbReference type="AlphaFoldDB" id="A0A371ELC5"/>
<name>A0A371ELC5_MUCPR</name>
<reference evidence="9" key="1">
    <citation type="submission" date="2018-05" db="EMBL/GenBank/DDBJ databases">
        <title>Draft genome of Mucuna pruriens seed.</title>
        <authorList>
            <person name="Nnadi N.E."/>
            <person name="Vos R."/>
            <person name="Hasami M.H."/>
            <person name="Devisetty U.K."/>
            <person name="Aguiy J.C."/>
        </authorList>
    </citation>
    <scope>NUCLEOTIDE SEQUENCE [LARGE SCALE GENOMIC DNA]</scope>
    <source>
        <strain evidence="9">JCA_2017</strain>
    </source>
</reference>
<feature type="domain" description="AIPP2-like SPOC-like" evidence="8">
    <location>
        <begin position="190"/>
        <end position="250"/>
    </location>
</feature>
<dbReference type="OrthoDB" id="1436072at2759"/>
<keyword evidence="7" id="KW-1133">Transmembrane helix</keyword>
<evidence type="ECO:0000313" key="10">
    <source>
        <dbReference type="Proteomes" id="UP000257109"/>
    </source>
</evidence>
<sequence>MFKYLAYSYHFFNDLHVYIILFFMLSEEVKLLCFVSHSSSNYCMRVDEMSELTEKLEVCKDWACQECMAREGTNKIERHQVPLAHSVNEIVYSIPEKSSGETSFSGPSFCNIDAVESSGQLDHNDPNYPNEKKNESQKGEQPKKAATAMIIHKLCTDPASDERSHLRDLVQAEPAFLSQGVVIPEADCTWLGKFRIHGSEVIARTWDGIQAHLSNCASSKVHEVVDRLLEIIILEELPRLRISPSQFKGSQNDFALKGNLDGVELLIFPSNILPEKSHYFYIHFFICFFLATCSCLAGWNNVFLLWGVFRGRKVNNSASTPVSNSLKLENGDAVKSLPFNLNAYPEDGDNMAIIGEIPDFDGTGGLGCSGDRVLLVGENSNSKGGGANAEPVVIDVNISLWPESETPENGSVGIEDNNVKVPSTSLSLAPPSTIIDPIDWKVAIDLIIFSLSLKCGI</sequence>
<dbReference type="GO" id="GO:0140566">
    <property type="term" value="F:histone reader activity"/>
    <property type="evidence" value="ECO:0007669"/>
    <property type="project" value="InterPro"/>
</dbReference>
<accession>A0A371ELC5</accession>
<keyword evidence="4" id="KW-0805">Transcription regulation</keyword>